<evidence type="ECO:0000313" key="4">
    <source>
        <dbReference type="Proteomes" id="UP001231518"/>
    </source>
</evidence>
<evidence type="ECO:0000313" key="3">
    <source>
        <dbReference type="EMBL" id="KAJ8735875.1"/>
    </source>
</evidence>
<evidence type="ECO:0008006" key="5">
    <source>
        <dbReference type="Google" id="ProtNLM"/>
    </source>
</evidence>
<protein>
    <recommendedName>
        <fullName evidence="5">Regulatory protein zeste</fullName>
    </recommendedName>
</protein>
<feature type="compositionally biased region" description="Basic and acidic residues" evidence="2">
    <location>
        <begin position="175"/>
        <end position="185"/>
    </location>
</feature>
<comment type="caution">
    <text evidence="3">The sequence shown here is derived from an EMBL/GenBank/DDBJ whole genome shotgun (WGS) entry which is preliminary data.</text>
</comment>
<accession>A0AAD7Z2D8</accession>
<feature type="region of interest" description="Disordered" evidence="2">
    <location>
        <begin position="141"/>
        <end position="200"/>
    </location>
</feature>
<keyword evidence="4" id="KW-1185">Reference proteome</keyword>
<dbReference type="PANTHER" id="PTHR23098">
    <property type="entry name" value="AGAP001331-PA-RELATED"/>
    <property type="match status" value="1"/>
</dbReference>
<dbReference type="EMBL" id="JARGEI010000002">
    <property type="protein sequence ID" value="KAJ8735875.1"/>
    <property type="molecule type" value="Genomic_DNA"/>
</dbReference>
<reference evidence="3" key="1">
    <citation type="submission" date="2023-03" db="EMBL/GenBank/DDBJ databases">
        <title>Chromosome-level genomes of two armyworms, Mythimna separata and Mythimna loreyi, provide insights into the biosynthesis and reception of sex pheromones.</title>
        <authorList>
            <person name="Zhao H."/>
        </authorList>
    </citation>
    <scope>NUCLEOTIDE SEQUENCE</scope>
    <source>
        <strain evidence="3">BeijingLab</strain>
        <tissue evidence="3">Pupa</tissue>
    </source>
</reference>
<keyword evidence="1" id="KW-0175">Coiled coil</keyword>
<sequence length="279" mass="32104">MRTSQTQFEMMVEFMEANGDLSKPSGGPRGRNFINMKWKDLTNKLNSEGTGESRSEEKWRKVWSDYKNNCKKKCAKINRAVNGTGGGPALQLTLTDLENRVMQLIGVQAATGMVVEEAGFQWEAAEISLPSEMRVPDYEIDWNIPGTSSQPTVAPPPPPSPPDETPALPSTEADPTSHEIPEETWKPPPQKKAKAKGELGKMFLEADRKAREYARERDRAYEELEKERLRIRTEELRVRELEMQERVRQRDDELRLQGKWLDFMREAMEVFVRFMEKKS</sequence>
<dbReference type="AlphaFoldDB" id="A0AAD7Z2D8"/>
<name>A0AAD7Z2D8_MYTSE</name>
<dbReference type="PANTHER" id="PTHR23098:SF16">
    <property type="entry name" value="REGULATORY PROTEIN ZESTE"/>
    <property type="match status" value="1"/>
</dbReference>
<feature type="coiled-coil region" evidence="1">
    <location>
        <begin position="210"/>
        <end position="244"/>
    </location>
</feature>
<feature type="compositionally biased region" description="Pro residues" evidence="2">
    <location>
        <begin position="153"/>
        <end position="164"/>
    </location>
</feature>
<dbReference type="GO" id="GO:0005634">
    <property type="term" value="C:nucleus"/>
    <property type="evidence" value="ECO:0007669"/>
    <property type="project" value="TreeGrafter"/>
</dbReference>
<gene>
    <name evidence="3" type="ORF">PYW07_007495</name>
</gene>
<evidence type="ECO:0000256" key="2">
    <source>
        <dbReference type="SAM" id="MobiDB-lite"/>
    </source>
</evidence>
<evidence type="ECO:0000256" key="1">
    <source>
        <dbReference type="SAM" id="Coils"/>
    </source>
</evidence>
<proteinExistence type="predicted"/>
<dbReference type="Proteomes" id="UP001231518">
    <property type="component" value="Chromosome 2"/>
</dbReference>
<organism evidence="3 4">
    <name type="scientific">Mythimna separata</name>
    <name type="common">Oriental armyworm</name>
    <name type="synonym">Pseudaletia separata</name>
    <dbReference type="NCBI Taxonomy" id="271217"/>
    <lineage>
        <taxon>Eukaryota</taxon>
        <taxon>Metazoa</taxon>
        <taxon>Ecdysozoa</taxon>
        <taxon>Arthropoda</taxon>
        <taxon>Hexapoda</taxon>
        <taxon>Insecta</taxon>
        <taxon>Pterygota</taxon>
        <taxon>Neoptera</taxon>
        <taxon>Endopterygota</taxon>
        <taxon>Lepidoptera</taxon>
        <taxon>Glossata</taxon>
        <taxon>Ditrysia</taxon>
        <taxon>Noctuoidea</taxon>
        <taxon>Noctuidae</taxon>
        <taxon>Noctuinae</taxon>
        <taxon>Hadenini</taxon>
        <taxon>Mythimna</taxon>
    </lineage>
</organism>